<dbReference type="GO" id="GO:0016020">
    <property type="term" value="C:membrane"/>
    <property type="evidence" value="ECO:0007669"/>
    <property type="project" value="UniProtKB-SubCell"/>
</dbReference>
<dbReference type="Pfam" id="PF16916">
    <property type="entry name" value="ZT_dimer"/>
    <property type="match status" value="1"/>
</dbReference>
<keyword evidence="4 7" id="KW-0812">Transmembrane</keyword>
<sequence>MRKLLIRLFIKNHEDIKDPKVRENYGKLAGMVGIVTNALLCALKLGVGFLTNSIAIIADGINNLADASSSVITLIGFKMASKPSDEEHPYGHARIEYLTGLFVSILIILLGIKLLTSSFEKVISPDPLEFKYITIVILAFAIGVKIWQSRFNIKTGEDIRSSTLKATGVDSRNDVIATSAVLLSILIGRFTGIQLDGYMGCIVALFIIYSGIQLIGETSSPLLGKAPDPELVEEIQSRICEESGVLGIHDLVVHDYGPGRIFASVHVEVDAYGDLIESHDMIDRIERIISQELKIHLVVHMDPLETKDPLTIQLNQFIDETLKDVEGVIGIHDLRVVAGYTHSNVIFDIVISPECKKTEAHIRGIVENELSKLGKEYFAVITFDKSYVSNNI</sequence>
<keyword evidence="3" id="KW-0813">Transport</keyword>
<evidence type="ECO:0000256" key="3">
    <source>
        <dbReference type="ARBA" id="ARBA00022448"/>
    </source>
</evidence>
<dbReference type="InterPro" id="IPR027469">
    <property type="entry name" value="Cation_efflux_TMD_sf"/>
</dbReference>
<name>A0A8J7VZT0_9FIRM</name>
<reference evidence="10" key="1">
    <citation type="submission" date="2021-04" db="EMBL/GenBank/DDBJ databases">
        <title>Sinoanaerobacter chloroacetimidivorans sp. nov., an obligate anaerobic bacterium isolated from anaerobic sludge.</title>
        <authorList>
            <person name="Bao Y."/>
        </authorList>
    </citation>
    <scope>NUCLEOTIDE SEQUENCE</scope>
    <source>
        <strain evidence="10">BAD-6</strain>
    </source>
</reference>
<dbReference type="PANTHER" id="PTHR43840">
    <property type="entry name" value="MITOCHONDRIAL METAL TRANSPORTER 1-RELATED"/>
    <property type="match status" value="1"/>
</dbReference>
<keyword evidence="5 7" id="KW-1133">Transmembrane helix</keyword>
<feature type="transmembrane region" description="Helical" evidence="7">
    <location>
        <begin position="97"/>
        <end position="115"/>
    </location>
</feature>
<evidence type="ECO:0000256" key="1">
    <source>
        <dbReference type="ARBA" id="ARBA00004141"/>
    </source>
</evidence>
<dbReference type="InterPro" id="IPR036837">
    <property type="entry name" value="Cation_efflux_CTD_sf"/>
</dbReference>
<evidence type="ECO:0000256" key="4">
    <source>
        <dbReference type="ARBA" id="ARBA00022692"/>
    </source>
</evidence>
<feature type="transmembrane region" description="Helical" evidence="7">
    <location>
        <begin position="130"/>
        <end position="147"/>
    </location>
</feature>
<evidence type="ECO:0000313" key="11">
    <source>
        <dbReference type="Proteomes" id="UP000675664"/>
    </source>
</evidence>
<feature type="transmembrane region" description="Helical" evidence="7">
    <location>
        <begin position="53"/>
        <end position="77"/>
    </location>
</feature>
<feature type="domain" description="Cation efflux protein transmembrane" evidence="8">
    <location>
        <begin position="32"/>
        <end position="223"/>
    </location>
</feature>
<dbReference type="InterPro" id="IPR027470">
    <property type="entry name" value="Cation_efflux_CTD"/>
</dbReference>
<dbReference type="AlphaFoldDB" id="A0A8J7VZT0"/>
<evidence type="ECO:0000259" key="8">
    <source>
        <dbReference type="Pfam" id="PF01545"/>
    </source>
</evidence>
<dbReference type="InterPro" id="IPR058533">
    <property type="entry name" value="Cation_efflux_TM"/>
</dbReference>
<reference evidence="10" key="2">
    <citation type="submission" date="2021-04" db="EMBL/GenBank/DDBJ databases">
        <authorList>
            <person name="Liu J."/>
        </authorList>
    </citation>
    <scope>NUCLEOTIDE SEQUENCE</scope>
    <source>
        <strain evidence="10">BAD-6</strain>
    </source>
</reference>
<feature type="domain" description="Cation efflux protein cytoplasmic" evidence="9">
    <location>
        <begin position="227"/>
        <end position="303"/>
    </location>
</feature>
<organism evidence="10 11">
    <name type="scientific">Sinanaerobacter chloroacetimidivorans</name>
    <dbReference type="NCBI Taxonomy" id="2818044"/>
    <lineage>
        <taxon>Bacteria</taxon>
        <taxon>Bacillati</taxon>
        <taxon>Bacillota</taxon>
        <taxon>Clostridia</taxon>
        <taxon>Peptostreptococcales</taxon>
        <taxon>Anaerovoracaceae</taxon>
        <taxon>Sinanaerobacter</taxon>
    </lineage>
</organism>
<dbReference type="PANTHER" id="PTHR43840:SF50">
    <property type="entry name" value="MANGANESE EFFLUX SYSTEM PROTEIN MNES"/>
    <property type="match status" value="1"/>
</dbReference>
<feature type="transmembrane region" description="Helical" evidence="7">
    <location>
        <begin position="197"/>
        <end position="215"/>
    </location>
</feature>
<dbReference type="Proteomes" id="UP000675664">
    <property type="component" value="Unassembled WGS sequence"/>
</dbReference>
<dbReference type="FunFam" id="1.20.1510.10:FF:000006">
    <property type="entry name" value="Divalent cation efflux transporter"/>
    <property type="match status" value="1"/>
</dbReference>
<proteinExistence type="inferred from homology"/>
<dbReference type="GO" id="GO:0008324">
    <property type="term" value="F:monoatomic cation transmembrane transporter activity"/>
    <property type="evidence" value="ECO:0007669"/>
    <property type="project" value="InterPro"/>
</dbReference>
<evidence type="ECO:0000313" key="10">
    <source>
        <dbReference type="EMBL" id="MBR0597726.1"/>
    </source>
</evidence>
<comment type="similarity">
    <text evidence="2">Belongs to the cation diffusion facilitator (CDF) transporter (TC 2.A.4) family.</text>
</comment>
<evidence type="ECO:0000256" key="2">
    <source>
        <dbReference type="ARBA" id="ARBA00008114"/>
    </source>
</evidence>
<protein>
    <submittedName>
        <fullName evidence="10">Cation transporter</fullName>
    </submittedName>
</protein>
<dbReference type="RefSeq" id="WP_227017859.1">
    <property type="nucleotide sequence ID" value="NZ_JAGSND010000004.1"/>
</dbReference>
<keyword evidence="11" id="KW-1185">Reference proteome</keyword>
<evidence type="ECO:0000256" key="6">
    <source>
        <dbReference type="ARBA" id="ARBA00023136"/>
    </source>
</evidence>
<comment type="caution">
    <text evidence="10">The sequence shown here is derived from an EMBL/GenBank/DDBJ whole genome shotgun (WGS) entry which is preliminary data.</text>
</comment>
<dbReference type="Gene3D" id="1.20.1510.10">
    <property type="entry name" value="Cation efflux protein transmembrane domain"/>
    <property type="match status" value="1"/>
</dbReference>
<dbReference type="EMBL" id="JAGSND010000004">
    <property type="protein sequence ID" value="MBR0597726.1"/>
    <property type="molecule type" value="Genomic_DNA"/>
</dbReference>
<dbReference type="InterPro" id="IPR002524">
    <property type="entry name" value="Cation_efflux"/>
</dbReference>
<evidence type="ECO:0000256" key="7">
    <source>
        <dbReference type="SAM" id="Phobius"/>
    </source>
</evidence>
<dbReference type="NCBIfam" id="TIGR01297">
    <property type="entry name" value="CDF"/>
    <property type="match status" value="1"/>
</dbReference>
<gene>
    <name evidence="10" type="ORF">KCX82_07575</name>
</gene>
<evidence type="ECO:0000256" key="5">
    <source>
        <dbReference type="ARBA" id="ARBA00022989"/>
    </source>
</evidence>
<keyword evidence="6 7" id="KW-0472">Membrane</keyword>
<dbReference type="Pfam" id="PF01545">
    <property type="entry name" value="Cation_efflux"/>
    <property type="match status" value="1"/>
</dbReference>
<dbReference type="InterPro" id="IPR050291">
    <property type="entry name" value="CDF_Transporter"/>
</dbReference>
<dbReference type="SUPFAM" id="SSF161111">
    <property type="entry name" value="Cation efflux protein transmembrane domain-like"/>
    <property type="match status" value="1"/>
</dbReference>
<accession>A0A8J7VZT0</accession>
<feature type="transmembrane region" description="Helical" evidence="7">
    <location>
        <begin position="28"/>
        <end position="47"/>
    </location>
</feature>
<evidence type="ECO:0000259" key="9">
    <source>
        <dbReference type="Pfam" id="PF16916"/>
    </source>
</evidence>
<comment type="subcellular location">
    <subcellularLocation>
        <location evidence="1">Membrane</location>
        <topology evidence="1">Multi-pass membrane protein</topology>
    </subcellularLocation>
</comment>
<dbReference type="SUPFAM" id="SSF160240">
    <property type="entry name" value="Cation efflux protein cytoplasmic domain-like"/>
    <property type="match status" value="1"/>
</dbReference>
<dbReference type="Gene3D" id="3.30.70.1350">
    <property type="entry name" value="Cation efflux protein, cytoplasmic domain"/>
    <property type="match status" value="1"/>
</dbReference>